<dbReference type="EMBL" id="JACHIT010000002">
    <property type="protein sequence ID" value="MBB5915670.1"/>
    <property type="molecule type" value="Genomic_DNA"/>
</dbReference>
<reference evidence="6 7" key="1">
    <citation type="submission" date="2020-08" db="EMBL/GenBank/DDBJ databases">
        <title>Sequencing the genomes of 1000 actinobacteria strains.</title>
        <authorList>
            <person name="Klenk H.-P."/>
        </authorList>
    </citation>
    <scope>NUCLEOTIDE SEQUENCE [LARGE SCALE GENOMIC DNA]</scope>
    <source>
        <strain evidence="6 7">DSM 43582</strain>
    </source>
</reference>
<organism evidence="6 7">
    <name type="scientific">Nocardia transvalensis</name>
    <dbReference type="NCBI Taxonomy" id="37333"/>
    <lineage>
        <taxon>Bacteria</taxon>
        <taxon>Bacillati</taxon>
        <taxon>Actinomycetota</taxon>
        <taxon>Actinomycetes</taxon>
        <taxon>Mycobacteriales</taxon>
        <taxon>Nocardiaceae</taxon>
        <taxon>Nocardia</taxon>
    </lineage>
</organism>
<dbReference type="GO" id="GO:0046306">
    <property type="term" value="P:alkanesulfonate catabolic process"/>
    <property type="evidence" value="ECO:0007669"/>
    <property type="project" value="TreeGrafter"/>
</dbReference>
<keyword evidence="3" id="KW-0560">Oxidoreductase</keyword>
<dbReference type="InterPro" id="IPR036661">
    <property type="entry name" value="Luciferase-like_sf"/>
</dbReference>
<dbReference type="GO" id="GO:0008726">
    <property type="term" value="F:alkanesulfonate monooxygenase activity"/>
    <property type="evidence" value="ECO:0007669"/>
    <property type="project" value="TreeGrafter"/>
</dbReference>
<keyword evidence="1" id="KW-0285">Flavoprotein</keyword>
<dbReference type="Pfam" id="PF00296">
    <property type="entry name" value="Bac_luciferase"/>
    <property type="match status" value="1"/>
</dbReference>
<evidence type="ECO:0000256" key="1">
    <source>
        <dbReference type="ARBA" id="ARBA00022630"/>
    </source>
</evidence>
<gene>
    <name evidence="6" type="ORF">BJY24_004582</name>
</gene>
<dbReference type="PANTHER" id="PTHR42847">
    <property type="entry name" value="ALKANESULFONATE MONOOXYGENASE"/>
    <property type="match status" value="1"/>
</dbReference>
<dbReference type="InterPro" id="IPR019921">
    <property type="entry name" value="Lucif-like_OxRdtase_Rv2161c"/>
</dbReference>
<accession>A0A7W9PGV3</accession>
<dbReference type="AlphaFoldDB" id="A0A7W9PGV3"/>
<dbReference type="InterPro" id="IPR011251">
    <property type="entry name" value="Luciferase-like_dom"/>
</dbReference>
<dbReference type="RefSeq" id="WP_040748961.1">
    <property type="nucleotide sequence ID" value="NZ_JACHIT010000002.1"/>
</dbReference>
<evidence type="ECO:0000259" key="5">
    <source>
        <dbReference type="Pfam" id="PF00296"/>
    </source>
</evidence>
<keyword evidence="2" id="KW-0288">FMN</keyword>
<dbReference type="Proteomes" id="UP000540412">
    <property type="component" value="Unassembled WGS sequence"/>
</dbReference>
<proteinExistence type="predicted"/>
<dbReference type="SUPFAM" id="SSF51679">
    <property type="entry name" value="Bacterial luciferase-like"/>
    <property type="match status" value="1"/>
</dbReference>
<comment type="caution">
    <text evidence="6">The sequence shown here is derived from an EMBL/GenBank/DDBJ whole genome shotgun (WGS) entry which is preliminary data.</text>
</comment>
<protein>
    <submittedName>
        <fullName evidence="6">Putative F420-dependent oxidoreductase</fullName>
    </submittedName>
</protein>
<dbReference type="InterPro" id="IPR050172">
    <property type="entry name" value="SsuD_RutA_monooxygenase"/>
</dbReference>
<evidence type="ECO:0000256" key="2">
    <source>
        <dbReference type="ARBA" id="ARBA00022643"/>
    </source>
</evidence>
<dbReference type="Gene3D" id="3.20.20.30">
    <property type="entry name" value="Luciferase-like domain"/>
    <property type="match status" value="1"/>
</dbReference>
<evidence type="ECO:0000313" key="7">
    <source>
        <dbReference type="Proteomes" id="UP000540412"/>
    </source>
</evidence>
<keyword evidence="7" id="KW-1185">Reference proteome</keyword>
<dbReference type="PANTHER" id="PTHR42847:SF4">
    <property type="entry name" value="ALKANESULFONATE MONOOXYGENASE-RELATED"/>
    <property type="match status" value="1"/>
</dbReference>
<evidence type="ECO:0000256" key="4">
    <source>
        <dbReference type="ARBA" id="ARBA00023033"/>
    </source>
</evidence>
<dbReference type="NCBIfam" id="TIGR03619">
    <property type="entry name" value="F420_Rv2161c"/>
    <property type="match status" value="1"/>
</dbReference>
<sequence>MRIGIFTGVTDESIGPGELARAVEDRGFESLFVAEHTHIPVTVTTPNPGGGEIPRDYYRNFDPFVSLAFAAAATERLRIGTAVALVVQRDPIILAKEVASLDAASGGRFELGVGVGWLREEMRNHGTDPRTRVALQRERLLAMTEIWTNQQAEFHGSFVDFDPLYSWPKPVQRPRPPIWLGGWGPSTHDRILDHADGWLAPVGIPLDELEKGITDLRQSAARRGRPPIPVIATLFQPRPGDLDRLAELGVHRTLLGIVPVLPRDEALRTLDHFAAVRRGIGYRGEDGGSVPDL</sequence>
<keyword evidence="4" id="KW-0503">Monooxygenase</keyword>
<name>A0A7W9PGV3_9NOCA</name>
<feature type="domain" description="Luciferase-like" evidence="5">
    <location>
        <begin position="18"/>
        <end position="230"/>
    </location>
</feature>
<evidence type="ECO:0000256" key="3">
    <source>
        <dbReference type="ARBA" id="ARBA00023002"/>
    </source>
</evidence>
<evidence type="ECO:0000313" key="6">
    <source>
        <dbReference type="EMBL" id="MBB5915670.1"/>
    </source>
</evidence>